<keyword evidence="3" id="KW-1185">Reference proteome</keyword>
<organism evidence="2 3">
    <name type="scientific">Portunus trituberculatus</name>
    <name type="common">Swimming crab</name>
    <name type="synonym">Neptunus trituberculatus</name>
    <dbReference type="NCBI Taxonomy" id="210409"/>
    <lineage>
        <taxon>Eukaryota</taxon>
        <taxon>Metazoa</taxon>
        <taxon>Ecdysozoa</taxon>
        <taxon>Arthropoda</taxon>
        <taxon>Crustacea</taxon>
        <taxon>Multicrustacea</taxon>
        <taxon>Malacostraca</taxon>
        <taxon>Eumalacostraca</taxon>
        <taxon>Eucarida</taxon>
        <taxon>Decapoda</taxon>
        <taxon>Pleocyemata</taxon>
        <taxon>Brachyura</taxon>
        <taxon>Eubrachyura</taxon>
        <taxon>Portunoidea</taxon>
        <taxon>Portunidae</taxon>
        <taxon>Portuninae</taxon>
        <taxon>Portunus</taxon>
    </lineage>
</organism>
<feature type="compositionally biased region" description="Basic residues" evidence="1">
    <location>
        <begin position="1"/>
        <end position="15"/>
    </location>
</feature>
<feature type="region of interest" description="Disordered" evidence="1">
    <location>
        <begin position="1"/>
        <end position="32"/>
    </location>
</feature>
<dbReference type="Proteomes" id="UP000324222">
    <property type="component" value="Unassembled WGS sequence"/>
</dbReference>
<evidence type="ECO:0000313" key="3">
    <source>
        <dbReference type="Proteomes" id="UP000324222"/>
    </source>
</evidence>
<reference evidence="2 3" key="1">
    <citation type="submission" date="2019-05" db="EMBL/GenBank/DDBJ databases">
        <title>Another draft genome of Portunus trituberculatus and its Hox gene families provides insights of decapod evolution.</title>
        <authorList>
            <person name="Jeong J.-H."/>
            <person name="Song I."/>
            <person name="Kim S."/>
            <person name="Choi T."/>
            <person name="Kim D."/>
            <person name="Ryu S."/>
            <person name="Kim W."/>
        </authorList>
    </citation>
    <scope>NUCLEOTIDE SEQUENCE [LARGE SCALE GENOMIC DNA]</scope>
    <source>
        <tissue evidence="2">Muscle</tissue>
    </source>
</reference>
<dbReference type="EMBL" id="VSRR010083680">
    <property type="protein sequence ID" value="MPC90227.1"/>
    <property type="molecule type" value="Genomic_DNA"/>
</dbReference>
<dbReference type="AlphaFoldDB" id="A0A5B7J9U0"/>
<evidence type="ECO:0000256" key="1">
    <source>
        <dbReference type="SAM" id="MobiDB-lite"/>
    </source>
</evidence>
<proteinExistence type="predicted"/>
<protein>
    <submittedName>
        <fullName evidence="2">Uncharacterized protein</fullName>
    </submittedName>
</protein>
<evidence type="ECO:0000313" key="2">
    <source>
        <dbReference type="EMBL" id="MPC90227.1"/>
    </source>
</evidence>
<accession>A0A5B7J9U0</accession>
<sequence length="84" mass="9462">MNRKNGRNTWKKKKKYGDEGAGVAGIAPPNRHLSDRECQASEMYLGTVTSVAVQMTAGKNRHPSDERDVGWQNLPWNRHLSDLV</sequence>
<name>A0A5B7J9U0_PORTR</name>
<gene>
    <name evidence="2" type="ORF">E2C01_085201</name>
</gene>
<comment type="caution">
    <text evidence="2">The sequence shown here is derived from an EMBL/GenBank/DDBJ whole genome shotgun (WGS) entry which is preliminary data.</text>
</comment>